<dbReference type="EMBL" id="QTSX02000004">
    <property type="protein sequence ID" value="KAJ9090497.1"/>
    <property type="molecule type" value="Genomic_DNA"/>
</dbReference>
<proteinExistence type="predicted"/>
<keyword evidence="2" id="KW-1185">Reference proteome</keyword>
<comment type="caution">
    <text evidence="1">The sequence shown here is derived from an EMBL/GenBank/DDBJ whole genome shotgun (WGS) entry which is preliminary data.</text>
</comment>
<sequence length="263" mass="29378">MQVPTQKEDGRGEFDSDAALTQPVQGAQAARVQSSNPWVPKLTRKPTKVTTAKTVRNKEVELTLYVFDPVYCQELVPSAMMEKAKPVLDTSYKPYVSDGSQEDNKKPEFYRPKEGQLVLKKVVAFYNKVPMPCKPVTNQDPSSSEPTNPAQKRIPDIKWIIFLQLMQESGHYKVAAALVGVDPKYASKTFNKFINTGHVIAAEKSLRMSTMLTKKTNGQSPVVTIDKFLLKMHAKKSKLCNSTLKPCRPSACKFSGTHCRIDP</sequence>
<protein>
    <submittedName>
        <fullName evidence="1">Uncharacterized protein</fullName>
    </submittedName>
</protein>
<dbReference type="Proteomes" id="UP001165960">
    <property type="component" value="Unassembled WGS sequence"/>
</dbReference>
<reference evidence="1" key="1">
    <citation type="submission" date="2022-04" db="EMBL/GenBank/DDBJ databases">
        <title>Genome of the entomopathogenic fungus Entomophthora muscae.</title>
        <authorList>
            <person name="Elya C."/>
            <person name="Lovett B.R."/>
            <person name="Lee E."/>
            <person name="Macias A.M."/>
            <person name="Hajek A.E."/>
            <person name="De Bivort B.L."/>
            <person name="Kasson M.T."/>
            <person name="De Fine Licht H.H."/>
            <person name="Stajich J.E."/>
        </authorList>
    </citation>
    <scope>NUCLEOTIDE SEQUENCE</scope>
    <source>
        <strain evidence="1">Berkeley</strain>
    </source>
</reference>
<name>A0ACC2UVV5_9FUNG</name>
<evidence type="ECO:0000313" key="2">
    <source>
        <dbReference type="Proteomes" id="UP001165960"/>
    </source>
</evidence>
<gene>
    <name evidence="1" type="ORF">DSO57_1001955</name>
</gene>
<accession>A0ACC2UVV5</accession>
<organism evidence="1 2">
    <name type="scientific">Entomophthora muscae</name>
    <dbReference type="NCBI Taxonomy" id="34485"/>
    <lineage>
        <taxon>Eukaryota</taxon>
        <taxon>Fungi</taxon>
        <taxon>Fungi incertae sedis</taxon>
        <taxon>Zoopagomycota</taxon>
        <taxon>Entomophthoromycotina</taxon>
        <taxon>Entomophthoromycetes</taxon>
        <taxon>Entomophthorales</taxon>
        <taxon>Entomophthoraceae</taxon>
        <taxon>Entomophthora</taxon>
    </lineage>
</organism>
<evidence type="ECO:0000313" key="1">
    <source>
        <dbReference type="EMBL" id="KAJ9090497.1"/>
    </source>
</evidence>